<protein>
    <submittedName>
        <fullName evidence="2">Uncharacterized protein</fullName>
    </submittedName>
</protein>
<evidence type="ECO:0000313" key="2">
    <source>
        <dbReference type="EMBL" id="MBF6226028.1"/>
    </source>
</evidence>
<feature type="compositionally biased region" description="Polar residues" evidence="1">
    <location>
        <begin position="121"/>
        <end position="132"/>
    </location>
</feature>
<gene>
    <name evidence="2" type="ORF">IU470_13075</name>
</gene>
<name>A0ABS0C6M6_9NOCA</name>
<feature type="region of interest" description="Disordered" evidence="1">
    <location>
        <begin position="82"/>
        <end position="139"/>
    </location>
</feature>
<evidence type="ECO:0000313" key="3">
    <source>
        <dbReference type="Proteomes" id="UP000807309"/>
    </source>
</evidence>
<feature type="compositionally biased region" description="Basic and acidic residues" evidence="1">
    <location>
        <begin position="106"/>
        <end position="119"/>
    </location>
</feature>
<dbReference type="Proteomes" id="UP000807309">
    <property type="component" value="Unassembled WGS sequence"/>
</dbReference>
<keyword evidence="3" id="KW-1185">Reference proteome</keyword>
<organism evidence="2 3">
    <name type="scientific">Nocardia abscessus</name>
    <dbReference type="NCBI Taxonomy" id="120957"/>
    <lineage>
        <taxon>Bacteria</taxon>
        <taxon>Bacillati</taxon>
        <taxon>Actinomycetota</taxon>
        <taxon>Actinomycetes</taxon>
        <taxon>Mycobacteriales</taxon>
        <taxon>Nocardiaceae</taxon>
        <taxon>Nocardia</taxon>
    </lineage>
</organism>
<comment type="caution">
    <text evidence="2">The sequence shown here is derived from an EMBL/GenBank/DDBJ whole genome shotgun (WGS) entry which is preliminary data.</text>
</comment>
<accession>A0ABS0C6M6</accession>
<sequence>MEREHEEAMRAEFARYTQLGEDMYRPGTTDAELDRMVAQRRETDQRWGEGPHAEHWSYLSDAYEDWRQAPDTMFRFLDNIDHNGGEGVTDLQHRSLRQAGQLAGRNSEKVRDAARRYIDRATSQDSTPQSGRGQIERGR</sequence>
<reference evidence="2 3" key="1">
    <citation type="submission" date="2020-10" db="EMBL/GenBank/DDBJ databases">
        <title>Identification of Nocardia species via Next-generation sequencing and recognition of intraspecies genetic diversity.</title>
        <authorList>
            <person name="Li P."/>
            <person name="Li P."/>
            <person name="Lu B."/>
        </authorList>
    </citation>
    <scope>NUCLEOTIDE SEQUENCE [LARGE SCALE GENOMIC DNA]</scope>
    <source>
        <strain evidence="2 3">N-11</strain>
    </source>
</reference>
<evidence type="ECO:0000256" key="1">
    <source>
        <dbReference type="SAM" id="MobiDB-lite"/>
    </source>
</evidence>
<proteinExistence type="predicted"/>
<dbReference type="EMBL" id="JADLRE010000009">
    <property type="protein sequence ID" value="MBF6226028.1"/>
    <property type="molecule type" value="Genomic_DNA"/>
</dbReference>
<dbReference type="RefSeq" id="WP_195033207.1">
    <property type="nucleotide sequence ID" value="NZ_JADLRE010000009.1"/>
</dbReference>